<feature type="non-terminal residue" evidence="1">
    <location>
        <position position="80"/>
    </location>
</feature>
<dbReference type="EMBL" id="BARU01033367">
    <property type="protein sequence ID" value="GAH66644.1"/>
    <property type="molecule type" value="Genomic_DNA"/>
</dbReference>
<protein>
    <submittedName>
        <fullName evidence="1">Uncharacterized protein</fullName>
    </submittedName>
</protein>
<reference evidence="1" key="1">
    <citation type="journal article" date="2014" name="Front. Microbiol.">
        <title>High frequency of phylogenetically diverse reductive dehalogenase-homologous genes in deep subseafloor sedimentary metagenomes.</title>
        <authorList>
            <person name="Kawai M."/>
            <person name="Futagami T."/>
            <person name="Toyoda A."/>
            <person name="Takaki Y."/>
            <person name="Nishi S."/>
            <person name="Hori S."/>
            <person name="Arai W."/>
            <person name="Tsubouchi T."/>
            <person name="Morono Y."/>
            <person name="Uchiyama I."/>
            <person name="Ito T."/>
            <person name="Fujiyama A."/>
            <person name="Inagaki F."/>
            <person name="Takami H."/>
        </authorList>
    </citation>
    <scope>NUCLEOTIDE SEQUENCE</scope>
    <source>
        <strain evidence="1">Expedition CK06-06</strain>
    </source>
</reference>
<name>X1IKK4_9ZZZZ</name>
<sequence length="80" mass="9119">MAKVDLKWELPKLRKEDVLLLHKKLETIVTPSLIDQDKTLLHGLVDILSESHEILSEAGEEKEILVAIDKKLHSINENVN</sequence>
<organism evidence="1">
    <name type="scientific">marine sediment metagenome</name>
    <dbReference type="NCBI Taxonomy" id="412755"/>
    <lineage>
        <taxon>unclassified sequences</taxon>
        <taxon>metagenomes</taxon>
        <taxon>ecological metagenomes</taxon>
    </lineage>
</organism>
<gene>
    <name evidence="1" type="ORF">S03H2_52527</name>
</gene>
<accession>X1IKK4</accession>
<evidence type="ECO:0000313" key="1">
    <source>
        <dbReference type="EMBL" id="GAH66644.1"/>
    </source>
</evidence>
<dbReference type="AlphaFoldDB" id="X1IKK4"/>
<proteinExistence type="predicted"/>
<comment type="caution">
    <text evidence="1">The sequence shown here is derived from an EMBL/GenBank/DDBJ whole genome shotgun (WGS) entry which is preliminary data.</text>
</comment>